<dbReference type="Proteomes" id="UP000554235">
    <property type="component" value="Unassembled WGS sequence"/>
</dbReference>
<dbReference type="Gene3D" id="1.10.340.70">
    <property type="match status" value="1"/>
</dbReference>
<keyword evidence="3" id="KW-0548">Nucleotidyltransferase</keyword>
<keyword evidence="3" id="KW-0808">Transferase</keyword>
<sequence length="200" mass="23240">MRTKTLAATYTVEQGNPLLRQIEKYNEQLPDDEKTSKLQVPDELQHALVQELHEHRLHGHPGIDKTLERVKATYTFPCIKKIVTQVTKECELCAKTKARRHKPYGMLQPLPVAEHPWDSITMDFITKLPLSEEPATGNFYDSILVIVDRLTKFSYFIPYRESTNAEEFAYLFYYNVAKVHGIPLEIISDRGPPFMSKFWQ</sequence>
<keyword evidence="3" id="KW-0695">RNA-directed DNA polymerase</keyword>
<feature type="domain" description="Integrase catalytic" evidence="2">
    <location>
        <begin position="112"/>
        <end position="200"/>
    </location>
</feature>
<protein>
    <submittedName>
        <fullName evidence="3">Reverse transcriptase domain</fullName>
    </submittedName>
</protein>
<dbReference type="InterPro" id="IPR036397">
    <property type="entry name" value="RNaseH_sf"/>
</dbReference>
<evidence type="ECO:0000256" key="1">
    <source>
        <dbReference type="ARBA" id="ARBA00022884"/>
    </source>
</evidence>
<organism evidence="3 4">
    <name type="scientific">Fusarium albosuccineum</name>
    <dbReference type="NCBI Taxonomy" id="1237068"/>
    <lineage>
        <taxon>Eukaryota</taxon>
        <taxon>Fungi</taxon>
        <taxon>Dikarya</taxon>
        <taxon>Ascomycota</taxon>
        <taxon>Pezizomycotina</taxon>
        <taxon>Sordariomycetes</taxon>
        <taxon>Hypocreomycetidae</taxon>
        <taxon>Hypocreales</taxon>
        <taxon>Nectriaceae</taxon>
        <taxon>Fusarium</taxon>
        <taxon>Fusarium decemcellulare species complex</taxon>
    </lineage>
</organism>
<dbReference type="GO" id="GO:0005634">
    <property type="term" value="C:nucleus"/>
    <property type="evidence" value="ECO:0007669"/>
    <property type="project" value="UniProtKB-ARBA"/>
</dbReference>
<dbReference type="InterPro" id="IPR012337">
    <property type="entry name" value="RNaseH-like_sf"/>
</dbReference>
<dbReference type="GO" id="GO:0003723">
    <property type="term" value="F:RNA binding"/>
    <property type="evidence" value="ECO:0007669"/>
    <property type="project" value="UniProtKB-KW"/>
</dbReference>
<dbReference type="SUPFAM" id="SSF53098">
    <property type="entry name" value="Ribonuclease H-like"/>
    <property type="match status" value="1"/>
</dbReference>
<comment type="caution">
    <text evidence="3">The sequence shown here is derived from an EMBL/GenBank/DDBJ whole genome shotgun (WGS) entry which is preliminary data.</text>
</comment>
<dbReference type="GO" id="GO:0015074">
    <property type="term" value="P:DNA integration"/>
    <property type="evidence" value="ECO:0007669"/>
    <property type="project" value="InterPro"/>
</dbReference>
<dbReference type="Pfam" id="PF17921">
    <property type="entry name" value="Integrase_H2C2"/>
    <property type="match status" value="1"/>
</dbReference>
<dbReference type="OrthoDB" id="5101518at2759"/>
<dbReference type="GO" id="GO:0003964">
    <property type="term" value="F:RNA-directed DNA polymerase activity"/>
    <property type="evidence" value="ECO:0007669"/>
    <property type="project" value="UniProtKB-KW"/>
</dbReference>
<dbReference type="PANTHER" id="PTHR37984:SF5">
    <property type="entry name" value="PROTEIN NYNRIN-LIKE"/>
    <property type="match status" value="1"/>
</dbReference>
<evidence type="ECO:0000313" key="3">
    <source>
        <dbReference type="EMBL" id="KAF4472763.1"/>
    </source>
</evidence>
<dbReference type="InterPro" id="IPR041588">
    <property type="entry name" value="Integrase_H2C2"/>
</dbReference>
<gene>
    <name evidence="3" type="ORF">FALBO_338</name>
</gene>
<dbReference type="InterPro" id="IPR050951">
    <property type="entry name" value="Retrovirus_Pol_polyprotein"/>
</dbReference>
<dbReference type="InterPro" id="IPR001584">
    <property type="entry name" value="Integrase_cat-core"/>
</dbReference>
<feature type="non-terminal residue" evidence="3">
    <location>
        <position position="200"/>
    </location>
</feature>
<dbReference type="PANTHER" id="PTHR37984">
    <property type="entry name" value="PROTEIN CBG26694"/>
    <property type="match status" value="1"/>
</dbReference>
<keyword evidence="1" id="KW-0694">RNA-binding</keyword>
<evidence type="ECO:0000259" key="2">
    <source>
        <dbReference type="PROSITE" id="PS50994"/>
    </source>
</evidence>
<dbReference type="FunFam" id="1.10.340.70:FF:000001">
    <property type="entry name" value="Retrovirus-related Pol polyprotein from transposon gypsy-like Protein"/>
    <property type="match status" value="1"/>
</dbReference>
<name>A0A8H4LRD1_9HYPO</name>
<dbReference type="Gene3D" id="3.30.420.10">
    <property type="entry name" value="Ribonuclease H-like superfamily/Ribonuclease H"/>
    <property type="match status" value="1"/>
</dbReference>
<proteinExistence type="predicted"/>
<dbReference type="PROSITE" id="PS50994">
    <property type="entry name" value="INTEGRASE"/>
    <property type="match status" value="1"/>
</dbReference>
<dbReference type="EMBL" id="JAADYS010000041">
    <property type="protein sequence ID" value="KAF4472763.1"/>
    <property type="molecule type" value="Genomic_DNA"/>
</dbReference>
<accession>A0A8H4LRD1</accession>
<keyword evidence="4" id="KW-1185">Reference proteome</keyword>
<evidence type="ECO:0000313" key="4">
    <source>
        <dbReference type="Proteomes" id="UP000554235"/>
    </source>
</evidence>
<reference evidence="3 4" key="1">
    <citation type="submission" date="2020-01" db="EMBL/GenBank/DDBJ databases">
        <title>Identification and distribution of gene clusters putatively required for synthesis of sphingolipid metabolism inhibitors in phylogenetically diverse species of the filamentous fungus Fusarium.</title>
        <authorList>
            <person name="Kim H.-S."/>
            <person name="Busman M."/>
            <person name="Brown D.W."/>
            <person name="Divon H."/>
            <person name="Uhlig S."/>
            <person name="Proctor R.H."/>
        </authorList>
    </citation>
    <scope>NUCLEOTIDE SEQUENCE [LARGE SCALE GENOMIC DNA]</scope>
    <source>
        <strain evidence="3 4">NRRL 20459</strain>
    </source>
</reference>
<dbReference type="AlphaFoldDB" id="A0A8H4LRD1"/>